<accession>W4KCP3</accession>
<keyword evidence="2" id="KW-1185">Reference proteome</keyword>
<dbReference type="HOGENOM" id="CLU_1015847_0_0_1"/>
<evidence type="ECO:0000313" key="2">
    <source>
        <dbReference type="Proteomes" id="UP000030671"/>
    </source>
</evidence>
<dbReference type="AlphaFoldDB" id="W4KCP3"/>
<evidence type="ECO:0000313" key="1">
    <source>
        <dbReference type="EMBL" id="ETW82821.1"/>
    </source>
</evidence>
<organism evidence="1 2">
    <name type="scientific">Heterobasidion irregulare (strain TC 32-1)</name>
    <dbReference type="NCBI Taxonomy" id="747525"/>
    <lineage>
        <taxon>Eukaryota</taxon>
        <taxon>Fungi</taxon>
        <taxon>Dikarya</taxon>
        <taxon>Basidiomycota</taxon>
        <taxon>Agaricomycotina</taxon>
        <taxon>Agaricomycetes</taxon>
        <taxon>Russulales</taxon>
        <taxon>Bondarzewiaceae</taxon>
        <taxon>Heterobasidion</taxon>
        <taxon>Heterobasidion annosum species complex</taxon>
    </lineage>
</organism>
<dbReference type="InParanoid" id="W4KCP3"/>
<dbReference type="KEGG" id="hir:HETIRDRAFT_426337"/>
<protein>
    <submittedName>
        <fullName evidence="1">Uncharacterized protein</fullName>
    </submittedName>
</protein>
<dbReference type="Proteomes" id="UP000030671">
    <property type="component" value="Unassembled WGS sequence"/>
</dbReference>
<gene>
    <name evidence="1" type="ORF">HETIRDRAFT_426337</name>
</gene>
<reference evidence="1 2" key="1">
    <citation type="journal article" date="2012" name="New Phytol.">
        <title>Insight into trade-off between wood decay and parasitism from the genome of a fungal forest pathogen.</title>
        <authorList>
            <person name="Olson A."/>
            <person name="Aerts A."/>
            <person name="Asiegbu F."/>
            <person name="Belbahri L."/>
            <person name="Bouzid O."/>
            <person name="Broberg A."/>
            <person name="Canback B."/>
            <person name="Coutinho P.M."/>
            <person name="Cullen D."/>
            <person name="Dalman K."/>
            <person name="Deflorio G."/>
            <person name="van Diepen L.T."/>
            <person name="Dunand C."/>
            <person name="Duplessis S."/>
            <person name="Durling M."/>
            <person name="Gonthier P."/>
            <person name="Grimwood J."/>
            <person name="Fossdal C.G."/>
            <person name="Hansson D."/>
            <person name="Henrissat B."/>
            <person name="Hietala A."/>
            <person name="Himmelstrand K."/>
            <person name="Hoffmeister D."/>
            <person name="Hogberg N."/>
            <person name="James T.Y."/>
            <person name="Karlsson M."/>
            <person name="Kohler A."/>
            <person name="Kues U."/>
            <person name="Lee Y.H."/>
            <person name="Lin Y.C."/>
            <person name="Lind M."/>
            <person name="Lindquist E."/>
            <person name="Lombard V."/>
            <person name="Lucas S."/>
            <person name="Lunden K."/>
            <person name="Morin E."/>
            <person name="Murat C."/>
            <person name="Park J."/>
            <person name="Raffaello T."/>
            <person name="Rouze P."/>
            <person name="Salamov A."/>
            <person name="Schmutz J."/>
            <person name="Solheim H."/>
            <person name="Stahlberg J."/>
            <person name="Velez H."/>
            <person name="de Vries R.P."/>
            <person name="Wiebenga A."/>
            <person name="Woodward S."/>
            <person name="Yakovlev I."/>
            <person name="Garbelotto M."/>
            <person name="Martin F."/>
            <person name="Grigoriev I.V."/>
            <person name="Stenlid J."/>
        </authorList>
    </citation>
    <scope>NUCLEOTIDE SEQUENCE [LARGE SCALE GENOMIC DNA]</scope>
    <source>
        <strain evidence="1 2">TC 32-1</strain>
    </source>
</reference>
<dbReference type="RefSeq" id="XP_009545138.1">
    <property type="nucleotide sequence ID" value="XM_009546843.1"/>
</dbReference>
<proteinExistence type="predicted"/>
<dbReference type="EMBL" id="KI925457">
    <property type="protein sequence ID" value="ETW82821.1"/>
    <property type="molecule type" value="Genomic_DNA"/>
</dbReference>
<sequence length="274" mass="28862">MRVQIWSGGRSSRWRAVCGLGSRGGVHIRGAGDSRGVWRAVCAVQATGRKGGPESVAATCACAVRATEGRRAACACVMWGAEGMHGGRGGGMHVCGVGDRRSGRQSACMAVGSLEAAAEASSSDKPSPLTSTSGCADDMYDLNGANNSPWEGRLPDVAGFSNVRDIDLISFSTLCKRLETHRPSKDARDFSTSPAKSAEFRIQLHTYVPLGQAIASASAQALVHCGNHAYISLQLENVRLKHQMEGMQCGSIHSVVGDALASGSARRQQRLWFG</sequence>
<name>W4KCP3_HETIT</name>
<dbReference type="GeneID" id="20674109"/>